<protein>
    <recommendedName>
        <fullName evidence="3">MutL C-terminal dimerisation domain-containing protein</fullName>
    </recommendedName>
</protein>
<evidence type="ECO:0000313" key="4">
    <source>
        <dbReference type="EMBL" id="KAG8470808.1"/>
    </source>
</evidence>
<evidence type="ECO:0000313" key="5">
    <source>
        <dbReference type="Proteomes" id="UP000751190"/>
    </source>
</evidence>
<feature type="compositionally biased region" description="Low complexity" evidence="2">
    <location>
        <begin position="552"/>
        <end position="566"/>
    </location>
</feature>
<dbReference type="EMBL" id="JAGTXO010000001">
    <property type="protein sequence ID" value="KAG8470808.1"/>
    <property type="molecule type" value="Genomic_DNA"/>
</dbReference>
<keyword evidence="5" id="KW-1185">Reference proteome</keyword>
<feature type="region of interest" description="Disordered" evidence="2">
    <location>
        <begin position="282"/>
        <end position="306"/>
    </location>
</feature>
<feature type="region of interest" description="Disordered" evidence="2">
    <location>
        <begin position="699"/>
        <end position="729"/>
    </location>
</feature>
<dbReference type="PANTHER" id="PTHR10073:SF47">
    <property type="entry name" value="DNA MISMATCH REPAIR PROTEIN MLH3"/>
    <property type="match status" value="1"/>
</dbReference>
<evidence type="ECO:0000256" key="2">
    <source>
        <dbReference type="SAM" id="MobiDB-lite"/>
    </source>
</evidence>
<dbReference type="SMART" id="SM00853">
    <property type="entry name" value="MutL_C"/>
    <property type="match status" value="1"/>
</dbReference>
<evidence type="ECO:0000259" key="3">
    <source>
        <dbReference type="SMART" id="SM00853"/>
    </source>
</evidence>
<feature type="region of interest" description="Disordered" evidence="2">
    <location>
        <begin position="740"/>
        <end position="759"/>
    </location>
</feature>
<evidence type="ECO:0000256" key="1">
    <source>
        <dbReference type="ARBA" id="ARBA00006082"/>
    </source>
</evidence>
<dbReference type="Gene3D" id="3.30.565.10">
    <property type="entry name" value="Histidine kinase-like ATPase, C-terminal domain"/>
    <property type="match status" value="1"/>
</dbReference>
<feature type="region of interest" description="Disordered" evidence="2">
    <location>
        <begin position="360"/>
        <end position="423"/>
    </location>
</feature>
<dbReference type="AlphaFoldDB" id="A0A8J5XMC8"/>
<dbReference type="InterPro" id="IPR042120">
    <property type="entry name" value="MutL_C_dimsub"/>
</dbReference>
<dbReference type="PANTHER" id="PTHR10073">
    <property type="entry name" value="DNA MISMATCH REPAIR PROTEIN MLH, PMS, MUTL"/>
    <property type="match status" value="1"/>
</dbReference>
<feature type="compositionally biased region" description="Basic and acidic residues" evidence="2">
    <location>
        <begin position="384"/>
        <end position="395"/>
    </location>
</feature>
<feature type="domain" description="MutL C-terminal dimerisation" evidence="3">
    <location>
        <begin position="879"/>
        <end position="1040"/>
    </location>
</feature>
<accession>A0A8J5XMC8</accession>
<feature type="region of interest" description="Disordered" evidence="2">
    <location>
        <begin position="549"/>
        <end position="573"/>
    </location>
</feature>
<dbReference type="GO" id="GO:0016887">
    <property type="term" value="F:ATP hydrolysis activity"/>
    <property type="evidence" value="ECO:0007669"/>
    <property type="project" value="InterPro"/>
</dbReference>
<reference evidence="4" key="1">
    <citation type="submission" date="2021-05" db="EMBL/GenBank/DDBJ databases">
        <title>The genome of the haptophyte Pavlova lutheri (Diacronema luteri, Pavlovales) - a model for lipid biosynthesis in eukaryotic algae.</title>
        <authorList>
            <person name="Hulatt C.J."/>
            <person name="Posewitz M.C."/>
        </authorList>
    </citation>
    <scope>NUCLEOTIDE SEQUENCE</scope>
    <source>
        <strain evidence="4">NIVA-4/92</strain>
    </source>
</reference>
<dbReference type="Gene3D" id="3.30.1370.100">
    <property type="entry name" value="MutL, C-terminal domain, regulatory subdomain"/>
    <property type="match status" value="1"/>
</dbReference>
<proteinExistence type="inferred from homology"/>
<feature type="compositionally biased region" description="Basic and acidic residues" evidence="2">
    <location>
        <begin position="413"/>
        <end position="423"/>
    </location>
</feature>
<dbReference type="Proteomes" id="UP000751190">
    <property type="component" value="Unassembled WGS sequence"/>
</dbReference>
<gene>
    <name evidence="4" type="ORF">KFE25_009229</name>
</gene>
<name>A0A8J5XMC8_DIALT</name>
<dbReference type="InterPro" id="IPR036890">
    <property type="entry name" value="HATPase_C_sf"/>
</dbReference>
<dbReference type="SUPFAM" id="SSF55874">
    <property type="entry name" value="ATPase domain of HSP90 chaperone/DNA topoisomerase II/histidine kinase"/>
    <property type="match status" value="1"/>
</dbReference>
<dbReference type="OMA" id="RIVLANW"/>
<comment type="similarity">
    <text evidence="1">Belongs to the DNA mismatch repair MutL/HexB family.</text>
</comment>
<dbReference type="Pfam" id="PF13589">
    <property type="entry name" value="HATPase_c_3"/>
    <property type="match status" value="1"/>
</dbReference>
<dbReference type="SUPFAM" id="SSF118116">
    <property type="entry name" value="DNA mismatch repair protein MutL"/>
    <property type="match status" value="1"/>
</dbReference>
<dbReference type="GO" id="GO:0032300">
    <property type="term" value="C:mismatch repair complex"/>
    <property type="evidence" value="ECO:0007669"/>
    <property type="project" value="InterPro"/>
</dbReference>
<dbReference type="InterPro" id="IPR014790">
    <property type="entry name" value="MutL_C"/>
</dbReference>
<organism evidence="4 5">
    <name type="scientific">Diacronema lutheri</name>
    <name type="common">Unicellular marine alga</name>
    <name type="synonym">Monochrysis lutheri</name>
    <dbReference type="NCBI Taxonomy" id="2081491"/>
    <lineage>
        <taxon>Eukaryota</taxon>
        <taxon>Haptista</taxon>
        <taxon>Haptophyta</taxon>
        <taxon>Pavlovophyceae</taxon>
        <taxon>Pavlovales</taxon>
        <taxon>Pavlovaceae</taxon>
        <taxon>Diacronema</taxon>
    </lineage>
</organism>
<dbReference type="GO" id="GO:0005524">
    <property type="term" value="F:ATP binding"/>
    <property type="evidence" value="ECO:0007669"/>
    <property type="project" value="InterPro"/>
</dbReference>
<dbReference type="OrthoDB" id="429932at2759"/>
<dbReference type="GO" id="GO:0006298">
    <property type="term" value="P:mismatch repair"/>
    <property type="evidence" value="ECO:0007669"/>
    <property type="project" value="InterPro"/>
</dbReference>
<dbReference type="InterPro" id="IPR042121">
    <property type="entry name" value="MutL_C_regsub"/>
</dbReference>
<dbReference type="Gene3D" id="3.30.1540.20">
    <property type="entry name" value="MutL, C-terminal domain, dimerisation subdomain"/>
    <property type="match status" value="1"/>
</dbReference>
<comment type="caution">
    <text evidence="4">The sequence shown here is derived from an EMBL/GenBank/DDBJ whole genome shotgun (WGS) entry which is preliminary data.</text>
</comment>
<dbReference type="InterPro" id="IPR037198">
    <property type="entry name" value="MutL_C_sf"/>
</dbReference>
<dbReference type="InterPro" id="IPR038973">
    <property type="entry name" value="MutL/Mlh/Pms-like"/>
</dbReference>
<sequence>MIRRLPDAEARHVGSARHAASVEAIVEQLVLNALDAGATAVAVSCDLGQFVVAVRDNGAGIAPSELPRVGELACTSKAEGVGSASTYGYRGEALFAIGLVSTLEIVSRTARETAPHMTVVRNGNRVMTCAAASARARGTTATVRDLFFNRPVQRKMLLRPGAIAATCERVRQLLARIALAHGNVGFSLRDVSRGQLLLETQPSVDMLGQLRQLFRSTPHRAAFRAVAAECSAVGARLSGFVCSADAGHRSAELQLLFINRRALARRDPLVRLVVSLLSRAAHDDATPSPRRTPGRRAGGASVPKSRAEAEAAHAAFVLRVELPRQEVALLHDEGGLFAHLADERAVHDFVKRAVATGRVGSGCARPASKSAGHADDAPTGSPDSRPRADEARESHATPAVPGGPARAQLAACDSHHESAAGARGERMLAQLAASAQPPRIAKRQRLAEPSSSVVVRALCRLPAWQADHAMPRANDPAPSPLARGGCVRARDDGAAPWAMRAGVERAVDVADAQLACARAASGAHPLARARARAHGSACDLGLLARADDTDSSCDGSSDSAPLPRAQARPERAPRALVSCAPLAPRALEDASRCASGGGGGLPHDPTGRASPCSPPPPSCSPWRRFSRDGPQFDDEVDEPFKWRALALGAAGGGALGTGWAERGAAQASGATDAPPPVLRPRVGPMAIAPLPLGIDAASRTAEQPSCVPTPHSSPPFEATEPPSEPPAAWADPLRLADALGGERGAAPTGAAPTRRSRPTIVPPALRRLAVAHLPASADELEARAGKEREGERSGMLAPTNLTLALDFDLERDGRAEARMADAVDTVDAASTTAIVPLRRASTAASASPAGRARALVPARGVGGVRSLSVSREALRSAVVIGQVDSKWIAVTLGSALALIDQHAADERVQLERLLAVHLDADGLPREPRSVRLEPAERLALSAHELALLREHMRAVQLWGWQVRGDVSAAASARGGTGGDGHGLLLVGAPAVCSHVLRVPALAEYLALLDELRGCPSPPRAVLRAIISKACRSAIMFGTQLSHAECARVVAELGRAKFPFQCAHGRPTIVPFLELPPLP</sequence>
<feature type="region of interest" description="Disordered" evidence="2">
    <location>
        <begin position="590"/>
        <end position="635"/>
    </location>
</feature>
<dbReference type="GO" id="GO:0140664">
    <property type="term" value="F:ATP-dependent DNA damage sensor activity"/>
    <property type="evidence" value="ECO:0007669"/>
    <property type="project" value="InterPro"/>
</dbReference>